<dbReference type="Gene3D" id="3.30.420.10">
    <property type="entry name" value="Ribonuclease H-like superfamily/Ribonuclease H"/>
    <property type="match status" value="1"/>
</dbReference>
<dbReference type="InterPro" id="IPR041373">
    <property type="entry name" value="RT_RNaseH"/>
</dbReference>
<keyword evidence="6" id="KW-0695">RNA-directed DNA polymerase</keyword>
<dbReference type="InterPro" id="IPR001584">
    <property type="entry name" value="Integrase_cat-core"/>
</dbReference>
<dbReference type="InterPro" id="IPR056924">
    <property type="entry name" value="SH3_Tf2-1"/>
</dbReference>
<accession>A0A2I0LA60</accession>
<protein>
    <recommendedName>
        <fullName evidence="7">Integrase catalytic domain-containing protein</fullName>
    </recommendedName>
</protein>
<keyword evidence="4" id="KW-0255">Endonuclease</keyword>
<keyword evidence="1" id="KW-0808">Transferase</keyword>
<keyword evidence="5" id="KW-0378">Hydrolase</keyword>
<dbReference type="GO" id="GO:0004519">
    <property type="term" value="F:endonuclease activity"/>
    <property type="evidence" value="ECO:0007669"/>
    <property type="project" value="UniProtKB-KW"/>
</dbReference>
<keyword evidence="2" id="KW-0548">Nucleotidyltransferase</keyword>
<dbReference type="InterPro" id="IPR043502">
    <property type="entry name" value="DNA/RNA_pol_sf"/>
</dbReference>
<dbReference type="InterPro" id="IPR036397">
    <property type="entry name" value="RNaseH_sf"/>
</dbReference>
<dbReference type="SUPFAM" id="SSF53098">
    <property type="entry name" value="Ribonuclease H-like"/>
    <property type="match status" value="1"/>
</dbReference>
<organism evidence="8 9">
    <name type="scientific">Punica granatum</name>
    <name type="common">Pomegranate</name>
    <dbReference type="NCBI Taxonomy" id="22663"/>
    <lineage>
        <taxon>Eukaryota</taxon>
        <taxon>Viridiplantae</taxon>
        <taxon>Streptophyta</taxon>
        <taxon>Embryophyta</taxon>
        <taxon>Tracheophyta</taxon>
        <taxon>Spermatophyta</taxon>
        <taxon>Magnoliopsida</taxon>
        <taxon>eudicotyledons</taxon>
        <taxon>Gunneridae</taxon>
        <taxon>Pentapetalae</taxon>
        <taxon>rosids</taxon>
        <taxon>malvids</taxon>
        <taxon>Myrtales</taxon>
        <taxon>Lythraceae</taxon>
        <taxon>Punica</taxon>
    </lineage>
</organism>
<dbReference type="GO" id="GO:0003964">
    <property type="term" value="F:RNA-directed DNA polymerase activity"/>
    <property type="evidence" value="ECO:0007669"/>
    <property type="project" value="UniProtKB-KW"/>
</dbReference>
<dbReference type="AlphaFoldDB" id="A0A2I0LA60"/>
<dbReference type="PANTHER" id="PTHR35046:SF26">
    <property type="entry name" value="RNA-DIRECTED DNA POLYMERASE"/>
    <property type="match status" value="1"/>
</dbReference>
<evidence type="ECO:0000256" key="6">
    <source>
        <dbReference type="ARBA" id="ARBA00022918"/>
    </source>
</evidence>
<dbReference type="InterPro" id="IPR012337">
    <property type="entry name" value="RNaseH-like_sf"/>
</dbReference>
<dbReference type="Pfam" id="PF24626">
    <property type="entry name" value="SH3_Tf2-1"/>
    <property type="match status" value="1"/>
</dbReference>
<evidence type="ECO:0000256" key="4">
    <source>
        <dbReference type="ARBA" id="ARBA00022759"/>
    </source>
</evidence>
<reference evidence="8 9" key="1">
    <citation type="submission" date="2017-11" db="EMBL/GenBank/DDBJ databases">
        <title>De-novo sequencing of pomegranate (Punica granatum L.) genome.</title>
        <authorList>
            <person name="Akparov Z."/>
            <person name="Amiraslanov A."/>
            <person name="Hajiyeva S."/>
            <person name="Abbasov M."/>
            <person name="Kaur K."/>
            <person name="Hamwieh A."/>
            <person name="Solovyev V."/>
            <person name="Salamov A."/>
            <person name="Braich B."/>
            <person name="Kosarev P."/>
            <person name="Mahmoud A."/>
            <person name="Hajiyev E."/>
            <person name="Babayeva S."/>
            <person name="Izzatullayeva V."/>
            <person name="Mammadov A."/>
            <person name="Mammadov A."/>
            <person name="Sharifova S."/>
            <person name="Ojaghi J."/>
            <person name="Eynullazada K."/>
            <person name="Bayramov B."/>
            <person name="Abdulazimova A."/>
            <person name="Shahmuradov I."/>
        </authorList>
    </citation>
    <scope>NUCLEOTIDE SEQUENCE [LARGE SCALE GENOMIC DNA]</scope>
    <source>
        <strain evidence="9">cv. AG2017</strain>
        <tissue evidence="8">Leaf</tissue>
    </source>
</reference>
<dbReference type="Pfam" id="PF17917">
    <property type="entry name" value="RT_RNaseH"/>
    <property type="match status" value="1"/>
</dbReference>
<dbReference type="GO" id="GO:0016787">
    <property type="term" value="F:hydrolase activity"/>
    <property type="evidence" value="ECO:0007669"/>
    <property type="project" value="UniProtKB-KW"/>
</dbReference>
<feature type="domain" description="Integrase catalytic" evidence="7">
    <location>
        <begin position="161"/>
        <end position="338"/>
    </location>
</feature>
<evidence type="ECO:0000256" key="1">
    <source>
        <dbReference type="ARBA" id="ARBA00022679"/>
    </source>
</evidence>
<comment type="caution">
    <text evidence="8">The sequence shown here is derived from an EMBL/GenBank/DDBJ whole genome shotgun (WGS) entry which is preliminary data.</text>
</comment>
<dbReference type="CDD" id="cd09274">
    <property type="entry name" value="RNase_HI_RT_Ty3"/>
    <property type="match status" value="1"/>
</dbReference>
<keyword evidence="3" id="KW-0540">Nuclease</keyword>
<dbReference type="GO" id="GO:0003676">
    <property type="term" value="F:nucleic acid binding"/>
    <property type="evidence" value="ECO:0007669"/>
    <property type="project" value="InterPro"/>
</dbReference>
<dbReference type="GO" id="GO:0015074">
    <property type="term" value="P:DNA integration"/>
    <property type="evidence" value="ECO:0007669"/>
    <property type="project" value="InterPro"/>
</dbReference>
<proteinExistence type="predicted"/>
<name>A0A2I0LA60_PUNGR</name>
<evidence type="ECO:0000313" key="9">
    <source>
        <dbReference type="Proteomes" id="UP000233551"/>
    </source>
</evidence>
<dbReference type="STRING" id="22663.A0A2I0LA60"/>
<evidence type="ECO:0000256" key="2">
    <source>
        <dbReference type="ARBA" id="ARBA00022695"/>
    </source>
</evidence>
<gene>
    <name evidence="8" type="ORF">CRG98_002033</name>
</gene>
<evidence type="ECO:0000256" key="5">
    <source>
        <dbReference type="ARBA" id="ARBA00022801"/>
    </source>
</evidence>
<dbReference type="PANTHER" id="PTHR35046">
    <property type="entry name" value="ZINC KNUCKLE (CCHC-TYPE) FAMILY PROTEIN"/>
    <property type="match status" value="1"/>
</dbReference>
<dbReference type="EMBL" id="PGOL01000089">
    <property type="protein sequence ID" value="PKI77579.1"/>
    <property type="molecule type" value="Genomic_DNA"/>
</dbReference>
<evidence type="ECO:0000259" key="7">
    <source>
        <dbReference type="PROSITE" id="PS50994"/>
    </source>
</evidence>
<keyword evidence="9" id="KW-1185">Reference proteome</keyword>
<evidence type="ECO:0000256" key="3">
    <source>
        <dbReference type="ARBA" id="ARBA00022722"/>
    </source>
</evidence>
<sequence>MTAVVHCLRTWRHYLLGSKFVVRTDNIATSYFQTQKKLSPKQARWQDFLAEFDFVMEYKPGRTNVVADALSRRVELAAISQLENPLLGRIKEGLQHDAKARILLKLTREGKTTLFTPRVVESTCRSMTTSGGRFYGSVMTRSGLDKTEQKSPAGLLEPLPIPERPWENVSMDFIVNLPKSEGCQTLIVMVDRFSKYATFIPTKKDCPAEEAARLFMKHVIKYWGVPTTIVSDCDPRFTGRFWTELFKLLGTSLNFFTSLHPQTDGQTERVNALLELYLQHYPSTPSTVASGYKGNSPAAYKLAESWQEEVDLARSCLNRVTKQMKKWADKKRRLVEYSVGDLVLVKLHNILRHKAVHKGLTRRYKGPFQVLQRVGNVAYKVELPKKLKLPSVFHGLPESEASWEPTEDLWQFTKQIEAFYVKDATRASPE</sequence>
<evidence type="ECO:0000313" key="8">
    <source>
        <dbReference type="EMBL" id="PKI77579.1"/>
    </source>
</evidence>
<dbReference type="Proteomes" id="UP000233551">
    <property type="component" value="Unassembled WGS sequence"/>
</dbReference>
<dbReference type="SUPFAM" id="SSF56672">
    <property type="entry name" value="DNA/RNA polymerases"/>
    <property type="match status" value="1"/>
</dbReference>
<dbReference type="PROSITE" id="PS50994">
    <property type="entry name" value="INTEGRASE"/>
    <property type="match status" value="1"/>
</dbReference>